<dbReference type="EMBL" id="SMLW01000629">
    <property type="protein sequence ID" value="MTI27477.1"/>
    <property type="molecule type" value="Genomic_DNA"/>
</dbReference>
<accession>A0ABW9RUW7</accession>
<reference evidence="1 2" key="1">
    <citation type="submission" date="2019-02" db="EMBL/GenBank/DDBJ databases">
        <authorList>
            <person name="Goldberg S.R."/>
            <person name="Haltli B.A."/>
            <person name="Correa H."/>
            <person name="Russell K.G."/>
        </authorList>
    </citation>
    <scope>NUCLEOTIDE SEQUENCE [LARGE SCALE GENOMIC DNA]</scope>
    <source>
        <strain evidence="1 2">JCM 16186</strain>
    </source>
</reference>
<dbReference type="Proteomes" id="UP000798808">
    <property type="component" value="Unassembled WGS sequence"/>
</dbReference>
<sequence>MLRPIIILVALCFMALTGFGQKAGQKCRWVKQFDRPLQLDSLSIIPNTLKIQHSDSTAFSVDHNMSRGEVTINTQQPVDSVLICYEVFPFSFHQQYYHRSLEVYDSNAFFKDPVKQEDQLLKREELFAIEGLNKSGSISRGISFGNNQDVFVNSTLNLNLEGKLTDDLNIRAAITDQNVPFQPEGNTQQLQDFDNVFIQVYNDNFSVTGGDVVLKNKPSYFMRYYKNVQGGLAEVNYNLTDSIRATTSLGISVAKGQFASVLVPALEGVLGPYRIPGPNNESFVIILANSERVFLDGEQLVRGFNNDYVIDYNSGEITFTNQVLITQFSRIRIDYEYSDQNYSRTITAANHYQEMGKLSLFVNAYSEKDNRNRPLLLDLTNEDKILLSNIGDNLDQAVISSADSVEYSNELILYAQVDTTDLDGTVREVYRYSTDPEKAMYKVTFSNVGLGNGSYVQAQTTANGRVFEWVSPVNGVPQGQYEPVIKIPAPNKKQLVNIGGEYKVNKFERIFSEVAFSDRDVNLFSELDSDDDKGFAIKSGIISEGRPAGFLPDYKWTLYGDFEFDEKHFKPIDRFRYIEYDRDWGYDPNTDRRRAEDRIVNAGVSLRKNADNGAAYDISYRNRPGQVDGFQHRARFDKNLGKFFLKTSLFRLDTEQDSLAEAWTRYSADISYRSKWVVPGYIRQVDKNRVESKLSDSVVRSAMYFEEHAFYLRNGKASPIDFELRHSIREDKKPLEGVLTEYSSSNTSQLTAGKDLGKHKINVLFTYRNLENYLLGEDEETVSGRLDWQSIWLDRHIRSDLTYTISNSREPRREFVYIKVPPGEGTHTWRDLNEDGVQDLNEFFEAINPDERNYAKIFVPTNEFVTAFQNLFIYRVTLEMPRAWRKEKGLKRFLSSFSNNTSWSADVKTTDSDLDTRLLAFAKGSEGGELLSEKNILRSTLFYNRTSPKFGAEAGYFNSGLRQLLQGGFESRDIEEYTFGVRVNLSRVYSLNIKTSAATKAVNSDFLEGRNYLIDSRKISPEIAWQPKGNIRISAQYGYESKENNYTSESPESAYLSEYILDVKLNKAVKSTFNARLRYVEIDFQGEENSPIGYDLLNALRPGKNISWGINWQRKITTGLQLNLSYDGRKSEDVDVIHIGRVQVSALF</sequence>
<gene>
    <name evidence="1" type="ORF">E1163_21150</name>
</gene>
<keyword evidence="2" id="KW-1185">Reference proteome</keyword>
<dbReference type="RefSeq" id="WP_155174476.1">
    <property type="nucleotide sequence ID" value="NZ_BAAAFL010000027.1"/>
</dbReference>
<comment type="caution">
    <text evidence="1">The sequence shown here is derived from an EMBL/GenBank/DDBJ whole genome shotgun (WGS) entry which is preliminary data.</text>
</comment>
<protein>
    <recommendedName>
        <fullName evidence="3">DUF2460 domain-containing protein</fullName>
    </recommendedName>
</protein>
<organism evidence="1 2">
    <name type="scientific">Fulvivirga kasyanovii</name>
    <dbReference type="NCBI Taxonomy" id="396812"/>
    <lineage>
        <taxon>Bacteria</taxon>
        <taxon>Pseudomonadati</taxon>
        <taxon>Bacteroidota</taxon>
        <taxon>Cytophagia</taxon>
        <taxon>Cytophagales</taxon>
        <taxon>Fulvivirgaceae</taxon>
        <taxon>Fulvivirga</taxon>
    </lineage>
</organism>
<proteinExistence type="predicted"/>
<evidence type="ECO:0000313" key="2">
    <source>
        <dbReference type="Proteomes" id="UP000798808"/>
    </source>
</evidence>
<evidence type="ECO:0000313" key="1">
    <source>
        <dbReference type="EMBL" id="MTI27477.1"/>
    </source>
</evidence>
<evidence type="ECO:0008006" key="3">
    <source>
        <dbReference type="Google" id="ProtNLM"/>
    </source>
</evidence>
<name>A0ABW9RUW7_9BACT</name>